<proteinExistence type="predicted"/>
<reference evidence="1" key="1">
    <citation type="submission" date="2018-06" db="EMBL/GenBank/DDBJ databases">
        <authorList>
            <person name="Zhirakovskaya E."/>
        </authorList>
    </citation>
    <scope>NUCLEOTIDE SEQUENCE</scope>
</reference>
<name>A0A3B0VLS0_9ZZZZ</name>
<protein>
    <recommendedName>
        <fullName evidence="2">Thioredoxin domain-containing protein</fullName>
    </recommendedName>
</protein>
<sequence>MSEVNDIKEFAAKYHLSYPVGQENGIAEALGVTGIPEFVFVDKEGRIVKRHSGNLSYNELVRRIKGLLKQE</sequence>
<gene>
    <name evidence="1" type="ORF">MNBD_DELTA03-814</name>
</gene>
<dbReference type="EMBL" id="UOEX01000223">
    <property type="protein sequence ID" value="VAW37769.1"/>
    <property type="molecule type" value="Genomic_DNA"/>
</dbReference>
<dbReference type="InterPro" id="IPR036249">
    <property type="entry name" value="Thioredoxin-like_sf"/>
</dbReference>
<accession>A0A3B0VLS0</accession>
<evidence type="ECO:0000313" key="1">
    <source>
        <dbReference type="EMBL" id="VAW37769.1"/>
    </source>
</evidence>
<dbReference type="SUPFAM" id="SSF52833">
    <property type="entry name" value="Thioredoxin-like"/>
    <property type="match status" value="1"/>
</dbReference>
<dbReference type="AlphaFoldDB" id="A0A3B0VLS0"/>
<evidence type="ECO:0008006" key="2">
    <source>
        <dbReference type="Google" id="ProtNLM"/>
    </source>
</evidence>
<organism evidence="1">
    <name type="scientific">hydrothermal vent metagenome</name>
    <dbReference type="NCBI Taxonomy" id="652676"/>
    <lineage>
        <taxon>unclassified sequences</taxon>
        <taxon>metagenomes</taxon>
        <taxon>ecological metagenomes</taxon>
    </lineage>
</organism>
<dbReference type="Gene3D" id="3.40.30.10">
    <property type="entry name" value="Glutaredoxin"/>
    <property type="match status" value="1"/>
</dbReference>
<dbReference type="CDD" id="cd02966">
    <property type="entry name" value="TlpA_like_family"/>
    <property type="match status" value="1"/>
</dbReference>